<organism evidence="3">
    <name type="scientific">Anopheles braziliensis</name>
    <dbReference type="NCBI Taxonomy" id="58242"/>
    <lineage>
        <taxon>Eukaryota</taxon>
        <taxon>Metazoa</taxon>
        <taxon>Ecdysozoa</taxon>
        <taxon>Arthropoda</taxon>
        <taxon>Hexapoda</taxon>
        <taxon>Insecta</taxon>
        <taxon>Pterygota</taxon>
        <taxon>Neoptera</taxon>
        <taxon>Endopterygota</taxon>
        <taxon>Diptera</taxon>
        <taxon>Nematocera</taxon>
        <taxon>Culicoidea</taxon>
        <taxon>Culicidae</taxon>
        <taxon>Anophelinae</taxon>
        <taxon>Anopheles</taxon>
    </lineage>
</organism>
<feature type="chain" id="PRO_5014895364" evidence="2">
    <location>
        <begin position="27"/>
        <end position="157"/>
    </location>
</feature>
<name>A0A2M3ZED2_9DIPT</name>
<protein>
    <submittedName>
        <fullName evidence="3">Putative secreted peptide</fullName>
    </submittedName>
</protein>
<accession>A0A2M3ZED2</accession>
<feature type="region of interest" description="Disordered" evidence="1">
    <location>
        <begin position="32"/>
        <end position="59"/>
    </location>
</feature>
<proteinExistence type="predicted"/>
<evidence type="ECO:0000256" key="2">
    <source>
        <dbReference type="SAM" id="SignalP"/>
    </source>
</evidence>
<dbReference type="EMBL" id="GGFM01006155">
    <property type="protein sequence ID" value="MBW26906.1"/>
    <property type="molecule type" value="Transcribed_RNA"/>
</dbReference>
<evidence type="ECO:0000256" key="1">
    <source>
        <dbReference type="SAM" id="MobiDB-lite"/>
    </source>
</evidence>
<feature type="compositionally biased region" description="Polar residues" evidence="1">
    <location>
        <begin position="37"/>
        <end position="59"/>
    </location>
</feature>
<evidence type="ECO:0000313" key="3">
    <source>
        <dbReference type="EMBL" id="MBW26906.1"/>
    </source>
</evidence>
<sequence>MAGRMDVCVPVATVLLLLSLTPFTPAAPTVHLGAPIQDSQPSTGPQGNGVQTSSDHQNSAADRPYIVEPTWFTVTTSPIDGSDASGQLTGRMGMPVLPAQPATMRPYVAYIPIAPAYQPHHLPPGWPSYLPGVLPAYPMPPNNHLCNQPRPSGYQLM</sequence>
<feature type="signal peptide" evidence="2">
    <location>
        <begin position="1"/>
        <end position="26"/>
    </location>
</feature>
<keyword evidence="2" id="KW-0732">Signal</keyword>
<dbReference type="AlphaFoldDB" id="A0A2M3ZED2"/>
<reference evidence="3" key="1">
    <citation type="submission" date="2018-01" db="EMBL/GenBank/DDBJ databases">
        <title>An insight into the sialome of Amazonian anophelines.</title>
        <authorList>
            <person name="Ribeiro J.M."/>
            <person name="Scarpassa V."/>
            <person name="Calvo E."/>
        </authorList>
    </citation>
    <scope>NUCLEOTIDE SEQUENCE</scope>
    <source>
        <tissue evidence="3">Salivary glands</tissue>
    </source>
</reference>